<dbReference type="Gene3D" id="3.40.1260.10">
    <property type="entry name" value="DsrEFH-like"/>
    <property type="match status" value="1"/>
</dbReference>
<reference evidence="2" key="1">
    <citation type="submission" date="2021-02" db="EMBL/GenBank/DDBJ databases">
        <title>Salinimicrobium sp. nov. isolated from seawater in Tongyeong, Republic of Korea.</title>
        <authorList>
            <person name="Lee S.-J."/>
        </authorList>
    </citation>
    <scope>NUCLEOTIDE SEQUENCE</scope>
    <source>
        <strain evidence="2">HN-2-9-2</strain>
    </source>
</reference>
<evidence type="ECO:0000313" key="3">
    <source>
        <dbReference type="Proteomes" id="UP001163981"/>
    </source>
</evidence>
<feature type="chain" id="PRO_5046486947" evidence="1">
    <location>
        <begin position="23"/>
        <end position="139"/>
    </location>
</feature>
<dbReference type="InterPro" id="IPR027396">
    <property type="entry name" value="DsrEFH-like"/>
</dbReference>
<organism evidence="2 3">
    <name type="scientific">Salinimicrobium tongyeongense</name>
    <dbReference type="NCBI Taxonomy" id="2809707"/>
    <lineage>
        <taxon>Bacteria</taxon>
        <taxon>Pseudomonadati</taxon>
        <taxon>Bacteroidota</taxon>
        <taxon>Flavobacteriia</taxon>
        <taxon>Flavobacteriales</taxon>
        <taxon>Flavobacteriaceae</taxon>
        <taxon>Salinimicrobium</taxon>
    </lineage>
</organism>
<sequence length="139" mass="15476">MKNIFYSSILIMLALFTISTQAQTRASGKSNYVVLTKQIPQLKPILLAAQELAKQDGHHFGDFQVVVCGKAVQNLTNEEMVKDFISQAGQANVTINACGFSLKKFGVDHEELHQSLKVVENGILYNFELQKKGYLSIEL</sequence>
<evidence type="ECO:0000256" key="1">
    <source>
        <dbReference type="SAM" id="SignalP"/>
    </source>
</evidence>
<dbReference type="EMBL" id="CP069620">
    <property type="protein sequence ID" value="UZH54960.1"/>
    <property type="molecule type" value="Genomic_DNA"/>
</dbReference>
<accession>A0ABY6NPX9</accession>
<dbReference type="Proteomes" id="UP001163981">
    <property type="component" value="Chromosome"/>
</dbReference>
<dbReference type="RefSeq" id="WP_265163302.1">
    <property type="nucleotide sequence ID" value="NZ_CP069620.1"/>
</dbReference>
<protein>
    <submittedName>
        <fullName evidence="2">DsrE family protein</fullName>
    </submittedName>
</protein>
<dbReference type="SUPFAM" id="SSF75169">
    <property type="entry name" value="DsrEFH-like"/>
    <property type="match status" value="1"/>
</dbReference>
<dbReference type="Pfam" id="PF02635">
    <property type="entry name" value="DsrE"/>
    <property type="match status" value="1"/>
</dbReference>
<proteinExistence type="predicted"/>
<keyword evidence="1" id="KW-0732">Signal</keyword>
<feature type="signal peptide" evidence="1">
    <location>
        <begin position="1"/>
        <end position="22"/>
    </location>
</feature>
<name>A0ABY6NPX9_9FLAO</name>
<dbReference type="InterPro" id="IPR003787">
    <property type="entry name" value="Sulphur_relay_DsrE/F-like"/>
</dbReference>
<gene>
    <name evidence="2" type="ORF">JRG66_13475</name>
</gene>
<keyword evidence="3" id="KW-1185">Reference proteome</keyword>
<evidence type="ECO:0000313" key="2">
    <source>
        <dbReference type="EMBL" id="UZH54960.1"/>
    </source>
</evidence>